<dbReference type="SMART" id="SM00855">
    <property type="entry name" value="PGAM"/>
    <property type="match status" value="1"/>
</dbReference>
<gene>
    <name evidence="1" type="ordered locus">PCC8801_0266</name>
</gene>
<dbReference type="OrthoDB" id="9782128at2"/>
<dbReference type="HOGENOM" id="CLU_042838_0_1_3"/>
<dbReference type="InterPro" id="IPR051710">
    <property type="entry name" value="Phosphatase_SH3-domain"/>
</dbReference>
<dbReference type="EMBL" id="CP001287">
    <property type="protein sequence ID" value="ACK64366.1"/>
    <property type="molecule type" value="Genomic_DNA"/>
</dbReference>
<dbReference type="InterPro" id="IPR029033">
    <property type="entry name" value="His_PPase_superfam"/>
</dbReference>
<dbReference type="KEGG" id="cyp:PCC8801_0266"/>
<dbReference type="Pfam" id="PF00300">
    <property type="entry name" value="His_Phos_1"/>
    <property type="match status" value="1"/>
</dbReference>
<dbReference type="InterPro" id="IPR013078">
    <property type="entry name" value="His_Pase_superF_clade-1"/>
</dbReference>
<dbReference type="AlphaFoldDB" id="B7K346"/>
<name>B7K346_RIPO1</name>
<evidence type="ECO:0000313" key="2">
    <source>
        <dbReference type="Proteomes" id="UP000008204"/>
    </source>
</evidence>
<dbReference type="PANTHER" id="PTHR16469">
    <property type="entry name" value="UBIQUITIN-ASSOCIATED AND SH3 DOMAIN-CONTAINING BA-RELATED"/>
    <property type="match status" value="1"/>
</dbReference>
<dbReference type="RefSeq" id="WP_012593643.1">
    <property type="nucleotide sequence ID" value="NC_011726.1"/>
</dbReference>
<dbReference type="Gene3D" id="3.40.50.1240">
    <property type="entry name" value="Phosphoglycerate mutase-like"/>
    <property type="match status" value="1"/>
</dbReference>
<evidence type="ECO:0000313" key="1">
    <source>
        <dbReference type="EMBL" id="ACK64366.1"/>
    </source>
</evidence>
<keyword evidence="2" id="KW-1185">Reference proteome</keyword>
<accession>B7K346</accession>
<dbReference type="Proteomes" id="UP000008204">
    <property type="component" value="Chromosome"/>
</dbReference>
<proteinExistence type="predicted"/>
<reference evidence="2" key="1">
    <citation type="journal article" date="2011" name="MBio">
        <title>Novel metabolic attributes of the genus Cyanothece, comprising a group of unicellular nitrogen-fixing Cyanobacteria.</title>
        <authorList>
            <person name="Bandyopadhyay A."/>
            <person name="Elvitigala T."/>
            <person name="Welsh E."/>
            <person name="Stockel J."/>
            <person name="Liberton M."/>
            <person name="Min H."/>
            <person name="Sherman L.A."/>
            <person name="Pakrasi H.B."/>
        </authorList>
    </citation>
    <scope>NUCLEOTIDE SEQUENCE [LARGE SCALE GENOMIC DNA]</scope>
    <source>
        <strain evidence="2">PCC 8801</strain>
    </source>
</reference>
<dbReference type="SUPFAM" id="SSF53254">
    <property type="entry name" value="Phosphoglycerate mutase-like"/>
    <property type="match status" value="1"/>
</dbReference>
<dbReference type="CDD" id="cd07067">
    <property type="entry name" value="HP_PGM_like"/>
    <property type="match status" value="1"/>
</dbReference>
<organism evidence="1 2">
    <name type="scientific">Rippkaea orientalis (strain PCC 8801 / RF-1)</name>
    <name type="common">Cyanothece sp. (strain PCC 8801)</name>
    <dbReference type="NCBI Taxonomy" id="41431"/>
    <lineage>
        <taxon>Bacteria</taxon>
        <taxon>Bacillati</taxon>
        <taxon>Cyanobacteriota</taxon>
        <taxon>Cyanophyceae</taxon>
        <taxon>Oscillatoriophycideae</taxon>
        <taxon>Chroococcales</taxon>
        <taxon>Aphanothecaceae</taxon>
        <taxon>Rippkaea</taxon>
        <taxon>Rippkaea orientalis</taxon>
    </lineage>
</organism>
<dbReference type="STRING" id="41431.PCC8801_0266"/>
<sequence length="214" mass="24149">MSSSQTVWIARHGNRLDFVNPDWFNTAKRRYDPPLSDDGMIQAQQLGQRLKAENISHIFASPFLRTIQTANEIAEILDLSIKLEAGLAEWHNADWMSEHPQTHPPDYLEEKYPRIDWNYCSRIVPQYPETETTMIERTGAIAQQLIAEFSDNILLVGHGASVLGATWGLVPGNPSINAALCCLVKLVRDSNNWQLELNGDTSHLTVTESQIRLV</sequence>
<protein>
    <submittedName>
        <fullName evidence="1">Phosphoglycerate mutase</fullName>
    </submittedName>
</protein>
<dbReference type="PANTHER" id="PTHR16469:SF51">
    <property type="entry name" value="TRANSCRIPTION FACTOR TAU 55 KDA SUBUNIT"/>
    <property type="match status" value="1"/>
</dbReference>
<dbReference type="eggNOG" id="COG0406">
    <property type="taxonomic scope" value="Bacteria"/>
</dbReference>